<gene>
    <name evidence="4" type="ORF">GGR16_001507</name>
</gene>
<dbReference type="EMBL" id="JACIEN010000001">
    <property type="protein sequence ID" value="MBB4016501.1"/>
    <property type="molecule type" value="Genomic_DNA"/>
</dbReference>
<dbReference type="InterPro" id="IPR036291">
    <property type="entry name" value="NAD(P)-bd_dom_sf"/>
</dbReference>
<evidence type="ECO:0000256" key="2">
    <source>
        <dbReference type="ARBA" id="ARBA00007637"/>
    </source>
</evidence>
<evidence type="ECO:0000313" key="4">
    <source>
        <dbReference type="EMBL" id="MBB4016501.1"/>
    </source>
</evidence>
<keyword evidence="5" id="KW-1185">Reference proteome</keyword>
<dbReference type="InterPro" id="IPR001509">
    <property type="entry name" value="Epimerase_deHydtase"/>
</dbReference>
<dbReference type="Proteomes" id="UP000577362">
    <property type="component" value="Unassembled WGS sequence"/>
</dbReference>
<protein>
    <submittedName>
        <fullName evidence="4">CDP-paratose 2-epimerase</fullName>
        <ecNumber evidence="4">5.1.3.10</ecNumber>
    </submittedName>
</protein>
<dbReference type="GO" id="GO:0047732">
    <property type="term" value="F:CDP-abequose epimerase activity"/>
    <property type="evidence" value="ECO:0007669"/>
    <property type="project" value="UniProtKB-EC"/>
</dbReference>
<keyword evidence="4" id="KW-0413">Isomerase</keyword>
<name>A0A840BSV2_9HYPH</name>
<organism evidence="4 5">
    <name type="scientific">Chelatococcus caeni</name>
    <dbReference type="NCBI Taxonomy" id="1348468"/>
    <lineage>
        <taxon>Bacteria</taxon>
        <taxon>Pseudomonadati</taxon>
        <taxon>Pseudomonadota</taxon>
        <taxon>Alphaproteobacteria</taxon>
        <taxon>Hyphomicrobiales</taxon>
        <taxon>Chelatococcaceae</taxon>
        <taxon>Chelatococcus</taxon>
    </lineage>
</organism>
<dbReference type="AlphaFoldDB" id="A0A840BSV2"/>
<proteinExistence type="inferred from homology"/>
<comment type="pathway">
    <text evidence="1">Bacterial outer membrane biogenesis; LPS O-antigen biosynthesis.</text>
</comment>
<reference evidence="4 5" key="1">
    <citation type="submission" date="2020-08" db="EMBL/GenBank/DDBJ databases">
        <title>Genomic Encyclopedia of Type Strains, Phase IV (KMG-IV): sequencing the most valuable type-strain genomes for metagenomic binning, comparative biology and taxonomic classification.</title>
        <authorList>
            <person name="Goeker M."/>
        </authorList>
    </citation>
    <scope>NUCLEOTIDE SEQUENCE [LARGE SCALE GENOMIC DNA]</scope>
    <source>
        <strain evidence="4 5">DSM 103737</strain>
    </source>
</reference>
<evidence type="ECO:0000256" key="1">
    <source>
        <dbReference type="ARBA" id="ARBA00005125"/>
    </source>
</evidence>
<accession>A0A840BSV2</accession>
<dbReference type="Pfam" id="PF01370">
    <property type="entry name" value="Epimerase"/>
    <property type="match status" value="1"/>
</dbReference>
<comment type="caution">
    <text evidence="4">The sequence shown here is derived from an EMBL/GenBank/DDBJ whole genome shotgun (WGS) entry which is preliminary data.</text>
</comment>
<dbReference type="PANTHER" id="PTHR43000">
    <property type="entry name" value="DTDP-D-GLUCOSE 4,6-DEHYDRATASE-RELATED"/>
    <property type="match status" value="1"/>
</dbReference>
<feature type="domain" description="NAD-dependent epimerase/dehydratase" evidence="3">
    <location>
        <begin position="23"/>
        <end position="284"/>
    </location>
</feature>
<comment type="similarity">
    <text evidence="2">Belongs to the NAD(P)-dependent epimerase/dehydratase family.</text>
</comment>
<evidence type="ECO:0000313" key="5">
    <source>
        <dbReference type="Proteomes" id="UP000577362"/>
    </source>
</evidence>
<evidence type="ECO:0000259" key="3">
    <source>
        <dbReference type="Pfam" id="PF01370"/>
    </source>
</evidence>
<dbReference type="EC" id="5.1.3.10" evidence="4"/>
<sequence>MRAEAPDRAGPAAPAAGRRARPVVVTGGSGFIGSNLADALTRDGEDVIVLDDCSRPGVVENLAWLRARHSERIRPFLADVRDFDAIAPAIAEAKAVFHLAAQTAVTTSLARPVEDFEVNARGTLNVLEAIRRTGRAIPVVFASTNKVYGALADIDLVEREDRYEPTDAVIARHGIGEDRPLAFCTPYGCSKGVADQYVLDYAASFGIPAAVLRMSCIYGPRQFGTEDQGWVAHFLIAALEGRSINIYGDGKQVRDILHVSDAVAAYRAVLAGIDRLGGRAFNLGGGVANAVSLRAVLAEIRRLVNEEPRIVPGAMRQGDQRYFVADTRLIEASTGWRARVSWQDGLADLAAWLRAERGLDALAERATA</sequence>
<dbReference type="Gene3D" id="3.40.50.720">
    <property type="entry name" value="NAD(P)-binding Rossmann-like Domain"/>
    <property type="match status" value="1"/>
</dbReference>
<dbReference type="SUPFAM" id="SSF51735">
    <property type="entry name" value="NAD(P)-binding Rossmann-fold domains"/>
    <property type="match status" value="1"/>
</dbReference>